<dbReference type="Pfam" id="PF00089">
    <property type="entry name" value="Trypsin"/>
    <property type="match status" value="1"/>
</dbReference>
<evidence type="ECO:0000256" key="1">
    <source>
        <dbReference type="ARBA" id="ARBA00004479"/>
    </source>
</evidence>
<dbReference type="InterPro" id="IPR000719">
    <property type="entry name" value="Prot_kinase_dom"/>
</dbReference>
<comment type="subcellular location">
    <subcellularLocation>
        <location evidence="1">Membrane</location>
        <topology evidence="1">Single-pass type I membrane protein</topology>
    </subcellularLocation>
</comment>
<dbReference type="PANTHER" id="PTHR24416">
    <property type="entry name" value="TYROSINE-PROTEIN KINASE RECEPTOR"/>
    <property type="match status" value="1"/>
</dbReference>
<dbReference type="Proteomes" id="UP001329430">
    <property type="component" value="Chromosome 1"/>
</dbReference>
<dbReference type="GO" id="GO:0004714">
    <property type="term" value="F:transmembrane receptor protein tyrosine kinase activity"/>
    <property type="evidence" value="ECO:0007669"/>
    <property type="project" value="UniProtKB-EC"/>
</dbReference>
<dbReference type="FunFam" id="2.40.10.10:FF:000068">
    <property type="entry name" value="transmembrane protease serine 2"/>
    <property type="match status" value="1"/>
</dbReference>
<dbReference type="GO" id="GO:1902533">
    <property type="term" value="P:positive regulation of intracellular signal transduction"/>
    <property type="evidence" value="ECO:0007669"/>
    <property type="project" value="UniProtKB-ARBA"/>
</dbReference>
<dbReference type="InterPro" id="IPR043504">
    <property type="entry name" value="Peptidase_S1_PA_chymotrypsin"/>
</dbReference>
<dbReference type="InterPro" id="IPR011009">
    <property type="entry name" value="Kinase-like_dom_sf"/>
</dbReference>
<evidence type="ECO:0000256" key="14">
    <source>
        <dbReference type="ARBA" id="ARBA00051243"/>
    </source>
</evidence>
<dbReference type="GO" id="GO:0043235">
    <property type="term" value="C:receptor complex"/>
    <property type="evidence" value="ECO:0007669"/>
    <property type="project" value="TreeGrafter"/>
</dbReference>
<dbReference type="GO" id="GO:0005886">
    <property type="term" value="C:plasma membrane"/>
    <property type="evidence" value="ECO:0007669"/>
    <property type="project" value="TreeGrafter"/>
</dbReference>
<feature type="region of interest" description="Disordered" evidence="16">
    <location>
        <begin position="346"/>
        <end position="370"/>
    </location>
</feature>
<dbReference type="PRINTS" id="PR00109">
    <property type="entry name" value="TYRKINASE"/>
</dbReference>
<dbReference type="SUPFAM" id="SSF50494">
    <property type="entry name" value="Trypsin-like serine proteases"/>
    <property type="match status" value="1"/>
</dbReference>
<evidence type="ECO:0000259" key="19">
    <source>
        <dbReference type="PROSITE" id="PS50240"/>
    </source>
</evidence>
<keyword evidence="9 17" id="KW-1133">Transmembrane helix</keyword>
<comment type="catalytic activity">
    <reaction evidence="14">
        <text>L-tyrosyl-[protein] + ATP = O-phospho-L-tyrosyl-[protein] + ADP + H(+)</text>
        <dbReference type="Rhea" id="RHEA:10596"/>
        <dbReference type="Rhea" id="RHEA-COMP:10136"/>
        <dbReference type="Rhea" id="RHEA-COMP:20101"/>
        <dbReference type="ChEBI" id="CHEBI:15378"/>
        <dbReference type="ChEBI" id="CHEBI:30616"/>
        <dbReference type="ChEBI" id="CHEBI:46858"/>
        <dbReference type="ChEBI" id="CHEBI:61978"/>
        <dbReference type="ChEBI" id="CHEBI:456216"/>
        <dbReference type="EC" id="2.7.10.1"/>
    </reaction>
</comment>
<dbReference type="PROSITE" id="PS00109">
    <property type="entry name" value="PROTEIN_KINASE_TYR"/>
    <property type="match status" value="1"/>
</dbReference>
<dbReference type="Pfam" id="PF07714">
    <property type="entry name" value="PK_Tyr_Ser-Thr"/>
    <property type="match status" value="1"/>
</dbReference>
<dbReference type="InterPro" id="IPR009003">
    <property type="entry name" value="Peptidase_S1_PA"/>
</dbReference>
<evidence type="ECO:0000256" key="8">
    <source>
        <dbReference type="ARBA" id="ARBA00022840"/>
    </source>
</evidence>
<keyword evidence="12" id="KW-1015">Disulfide bond</keyword>
<feature type="domain" description="Peptidase S1" evidence="19">
    <location>
        <begin position="12"/>
        <end position="248"/>
    </location>
</feature>
<comment type="caution">
    <text evidence="20">The sequence shown here is derived from an EMBL/GenBank/DDBJ whole genome shotgun (WGS) entry which is preliminary data.</text>
</comment>
<gene>
    <name evidence="20" type="ORF">RI129_001390</name>
</gene>
<keyword evidence="11" id="KW-0829">Tyrosine-protein kinase</keyword>
<evidence type="ECO:0000256" key="9">
    <source>
        <dbReference type="ARBA" id="ARBA00022989"/>
    </source>
</evidence>
<evidence type="ECO:0000256" key="6">
    <source>
        <dbReference type="ARBA" id="ARBA00022741"/>
    </source>
</evidence>
<keyword evidence="7" id="KW-0418">Kinase</keyword>
<dbReference type="FunFam" id="3.30.200.20:FF:000678">
    <property type="entry name" value="Tyrosine kinase receptor"/>
    <property type="match status" value="1"/>
</dbReference>
<keyword evidence="5" id="KW-0732">Signal</keyword>
<dbReference type="Gene3D" id="1.10.510.10">
    <property type="entry name" value="Transferase(Phosphotransferase) domain 1"/>
    <property type="match status" value="1"/>
</dbReference>
<feature type="domain" description="Protein kinase" evidence="18">
    <location>
        <begin position="500"/>
        <end position="775"/>
    </location>
</feature>
<dbReference type="Gene3D" id="3.30.200.20">
    <property type="entry name" value="Phosphorylase Kinase, domain 1"/>
    <property type="match status" value="1"/>
</dbReference>
<dbReference type="SMART" id="SM00219">
    <property type="entry name" value="TyrKc"/>
    <property type="match status" value="1"/>
</dbReference>
<evidence type="ECO:0000256" key="15">
    <source>
        <dbReference type="PROSITE-ProRule" id="PRU10141"/>
    </source>
</evidence>
<keyword evidence="8 15" id="KW-0067">ATP-binding</keyword>
<dbReference type="InterPro" id="IPR001245">
    <property type="entry name" value="Ser-Thr/Tyr_kinase_cat_dom"/>
</dbReference>
<dbReference type="PRINTS" id="PR00722">
    <property type="entry name" value="CHYMOTRYPSIN"/>
</dbReference>
<sequence>MSPYILMAMFTLTGNVTYRQLGIKEVDIERYPFQVSLEKNGIHSCGGTMIRSHVILTAEHCVFGFPKENLRVRAGTSIRETNGQLRGVKDMYEHPDYNPFTFENDIAILELDSPFDFSPVSSPLDVLHKNDAVADDAVGLVIGWGISRSQGGIPSPNLKIVELPKVSEDKCAEVHTNFNATTMICFGGNGGGDSCLSDSGGPILVWGIQNIMEQVGIVSYGIGCGVIGKPGVYTRVTAFHDFIEKYAGENINLYVSAFDGDLPVKTEVWVKIVGSSNTRSKSSLKANINPYSNKDNRFPPSLLSFSNFNSGQPPPSISNNPRPFPGQLSYFPLTSNKSNKTYLFPTQEKQKESHSSNNSSIDSEMTSTQETTAKDYSYENNHINAPLDQPVKSVPDLTVTLVPIVSVVAIFLGVGIIALLFRKKICLGRTKESKDDMRKESSGTVALQEDPTIRMQYWRGPRAFSNRYVPWERETAHPQVSLQQSSPKALDKWEFPRHHLKVFNILGEGAFGQVWKCEALDIDGEEGVSIVAVKTLKENATEKERQDLLSELQVMKMLDVHPNVVKLLGCCTEKDPIFVIMEFISKGKLQSFLRNSRAERNYNNIHGQSKTLTSRDLTSFVYQVAKGMEFLSANGIIHRDLAARNILITEDHVCKVADFGFARDVIDSHVYERKSEGRLPIRWMAPESLYDNIFTVKSDVWSFGVLIWEVVTLGSTPYTGLSAAEVMKRVRDGYRLEKPEHCRRELYNIMYYCWDKDPKQRPSFEECVELLEKLIISETDYIELERFPDHSYYNMTSLSGEKL</sequence>
<dbReference type="Gene3D" id="2.40.10.10">
    <property type="entry name" value="Trypsin-like serine proteases"/>
    <property type="match status" value="1"/>
</dbReference>
<protein>
    <recommendedName>
        <fullName evidence="2">receptor protein-tyrosine kinase</fullName>
        <ecNumber evidence="2">2.7.10.1</ecNumber>
    </recommendedName>
</protein>
<keyword evidence="3" id="KW-0808">Transferase</keyword>
<keyword evidence="4 17" id="KW-0812">Transmembrane</keyword>
<dbReference type="EMBL" id="JAVRBK010000001">
    <property type="protein sequence ID" value="KAK5650361.1"/>
    <property type="molecule type" value="Genomic_DNA"/>
</dbReference>
<dbReference type="SMART" id="SM00020">
    <property type="entry name" value="Tryp_SPc"/>
    <property type="match status" value="1"/>
</dbReference>
<dbReference type="PANTHER" id="PTHR24416:SF621">
    <property type="entry name" value="TYROSINE KINASE RECEPTOR CAD96CA"/>
    <property type="match status" value="1"/>
</dbReference>
<dbReference type="GO" id="GO:0004252">
    <property type="term" value="F:serine-type endopeptidase activity"/>
    <property type="evidence" value="ECO:0007669"/>
    <property type="project" value="InterPro"/>
</dbReference>
<name>A0AAN7ZX89_9COLE</name>
<evidence type="ECO:0000256" key="5">
    <source>
        <dbReference type="ARBA" id="ARBA00022729"/>
    </source>
</evidence>
<evidence type="ECO:0000256" key="13">
    <source>
        <dbReference type="ARBA" id="ARBA00023180"/>
    </source>
</evidence>
<dbReference type="InterPro" id="IPR017441">
    <property type="entry name" value="Protein_kinase_ATP_BS"/>
</dbReference>
<evidence type="ECO:0000256" key="12">
    <source>
        <dbReference type="ARBA" id="ARBA00023157"/>
    </source>
</evidence>
<dbReference type="FunFam" id="1.10.510.10:FF:000190">
    <property type="entry name" value="Proto-oncogene tyrosine-protein kinase receptor Ret"/>
    <property type="match status" value="1"/>
</dbReference>
<dbReference type="EC" id="2.7.10.1" evidence="2"/>
<proteinExistence type="predicted"/>
<dbReference type="PROSITE" id="PS50240">
    <property type="entry name" value="TRYPSIN_DOM"/>
    <property type="match status" value="1"/>
</dbReference>
<dbReference type="InterPro" id="IPR001254">
    <property type="entry name" value="Trypsin_dom"/>
</dbReference>
<dbReference type="InterPro" id="IPR050122">
    <property type="entry name" value="RTK"/>
</dbReference>
<evidence type="ECO:0000256" key="17">
    <source>
        <dbReference type="SAM" id="Phobius"/>
    </source>
</evidence>
<evidence type="ECO:0000256" key="2">
    <source>
        <dbReference type="ARBA" id="ARBA00011902"/>
    </source>
</evidence>
<feature type="compositionally biased region" description="Low complexity" evidence="16">
    <location>
        <begin position="355"/>
        <end position="367"/>
    </location>
</feature>
<organism evidence="20 21">
    <name type="scientific">Pyrocoelia pectoralis</name>
    <dbReference type="NCBI Taxonomy" id="417401"/>
    <lineage>
        <taxon>Eukaryota</taxon>
        <taxon>Metazoa</taxon>
        <taxon>Ecdysozoa</taxon>
        <taxon>Arthropoda</taxon>
        <taxon>Hexapoda</taxon>
        <taxon>Insecta</taxon>
        <taxon>Pterygota</taxon>
        <taxon>Neoptera</taxon>
        <taxon>Endopterygota</taxon>
        <taxon>Coleoptera</taxon>
        <taxon>Polyphaga</taxon>
        <taxon>Elateriformia</taxon>
        <taxon>Elateroidea</taxon>
        <taxon>Lampyridae</taxon>
        <taxon>Lampyrinae</taxon>
        <taxon>Pyrocoelia</taxon>
    </lineage>
</organism>
<feature type="transmembrane region" description="Helical" evidence="17">
    <location>
        <begin position="401"/>
        <end position="421"/>
    </location>
</feature>
<evidence type="ECO:0000256" key="11">
    <source>
        <dbReference type="ARBA" id="ARBA00023137"/>
    </source>
</evidence>
<dbReference type="GO" id="GO:0005524">
    <property type="term" value="F:ATP binding"/>
    <property type="evidence" value="ECO:0007669"/>
    <property type="project" value="UniProtKB-UniRule"/>
</dbReference>
<keyword evidence="6 15" id="KW-0547">Nucleotide-binding</keyword>
<evidence type="ECO:0000313" key="20">
    <source>
        <dbReference type="EMBL" id="KAK5650361.1"/>
    </source>
</evidence>
<evidence type="ECO:0000256" key="16">
    <source>
        <dbReference type="SAM" id="MobiDB-lite"/>
    </source>
</evidence>
<keyword evidence="21" id="KW-1185">Reference proteome</keyword>
<dbReference type="CDD" id="cd00192">
    <property type="entry name" value="PTKc"/>
    <property type="match status" value="1"/>
</dbReference>
<dbReference type="InterPro" id="IPR001314">
    <property type="entry name" value="Peptidase_S1A"/>
</dbReference>
<evidence type="ECO:0000256" key="3">
    <source>
        <dbReference type="ARBA" id="ARBA00022679"/>
    </source>
</evidence>
<reference evidence="20 21" key="1">
    <citation type="journal article" date="2024" name="Insects">
        <title>An Improved Chromosome-Level Genome Assembly of the Firefly Pyrocoelia pectoralis.</title>
        <authorList>
            <person name="Fu X."/>
            <person name="Meyer-Rochow V.B."/>
            <person name="Ballantyne L."/>
            <person name="Zhu X."/>
        </authorList>
    </citation>
    <scope>NUCLEOTIDE SEQUENCE [LARGE SCALE GENOMIC DNA]</scope>
    <source>
        <strain evidence="20">XCY_ONT2</strain>
    </source>
</reference>
<evidence type="ECO:0000256" key="10">
    <source>
        <dbReference type="ARBA" id="ARBA00023136"/>
    </source>
</evidence>
<dbReference type="PROSITE" id="PS50011">
    <property type="entry name" value="PROTEIN_KINASE_DOM"/>
    <property type="match status" value="1"/>
</dbReference>
<evidence type="ECO:0000256" key="4">
    <source>
        <dbReference type="ARBA" id="ARBA00022692"/>
    </source>
</evidence>
<dbReference type="PROSITE" id="PS00107">
    <property type="entry name" value="PROTEIN_KINASE_ATP"/>
    <property type="match status" value="1"/>
</dbReference>
<dbReference type="InterPro" id="IPR020635">
    <property type="entry name" value="Tyr_kinase_cat_dom"/>
</dbReference>
<dbReference type="GO" id="GO:0007169">
    <property type="term" value="P:cell surface receptor protein tyrosine kinase signaling pathway"/>
    <property type="evidence" value="ECO:0007669"/>
    <property type="project" value="TreeGrafter"/>
</dbReference>
<dbReference type="InterPro" id="IPR008266">
    <property type="entry name" value="Tyr_kinase_AS"/>
</dbReference>
<evidence type="ECO:0000313" key="21">
    <source>
        <dbReference type="Proteomes" id="UP001329430"/>
    </source>
</evidence>
<dbReference type="AlphaFoldDB" id="A0AAN7ZX89"/>
<dbReference type="SUPFAM" id="SSF56112">
    <property type="entry name" value="Protein kinase-like (PK-like)"/>
    <property type="match status" value="1"/>
</dbReference>
<evidence type="ECO:0000256" key="7">
    <source>
        <dbReference type="ARBA" id="ARBA00022777"/>
    </source>
</evidence>
<feature type="binding site" evidence="15">
    <location>
        <position position="534"/>
    </location>
    <ligand>
        <name>ATP</name>
        <dbReference type="ChEBI" id="CHEBI:30616"/>
    </ligand>
</feature>
<dbReference type="CDD" id="cd00190">
    <property type="entry name" value="Tryp_SPc"/>
    <property type="match status" value="1"/>
</dbReference>
<evidence type="ECO:0000259" key="18">
    <source>
        <dbReference type="PROSITE" id="PS50011"/>
    </source>
</evidence>
<keyword evidence="13" id="KW-0325">Glycoprotein</keyword>
<dbReference type="GO" id="GO:0006508">
    <property type="term" value="P:proteolysis"/>
    <property type="evidence" value="ECO:0007669"/>
    <property type="project" value="InterPro"/>
</dbReference>
<accession>A0AAN7ZX89</accession>
<keyword evidence="10 17" id="KW-0472">Membrane</keyword>